<dbReference type="NCBIfam" id="TIGR00357">
    <property type="entry name" value="peptide-methionine (R)-S-oxide reductase MsrB"/>
    <property type="match status" value="1"/>
</dbReference>
<dbReference type="Proteomes" id="UP000664161">
    <property type="component" value="Unassembled WGS sequence"/>
</dbReference>
<keyword evidence="10" id="KW-1185">Reference proteome</keyword>
<keyword evidence="1 7" id="KW-0560">Oxidoreductase</keyword>
<dbReference type="GO" id="GO:0033743">
    <property type="term" value="F:peptide-methionine (R)-S-oxide reductase activity"/>
    <property type="evidence" value="ECO:0007669"/>
    <property type="project" value="UniProtKB-EC"/>
</dbReference>
<evidence type="ECO:0000256" key="4">
    <source>
        <dbReference type="ARBA" id="ARBA00047806"/>
    </source>
</evidence>
<evidence type="ECO:0000259" key="8">
    <source>
        <dbReference type="PROSITE" id="PS51790"/>
    </source>
</evidence>
<dbReference type="InterPro" id="IPR036509">
    <property type="entry name" value="Met_Sox_Rdtase_MsrA_sf"/>
</dbReference>
<dbReference type="GO" id="GO:0008113">
    <property type="term" value="F:peptide-methionine (S)-S-oxide reductase activity"/>
    <property type="evidence" value="ECO:0007669"/>
    <property type="project" value="UniProtKB-UniRule"/>
</dbReference>
<evidence type="ECO:0000256" key="3">
    <source>
        <dbReference type="ARBA" id="ARBA00024679"/>
    </source>
</evidence>
<evidence type="ECO:0000256" key="6">
    <source>
        <dbReference type="ARBA" id="ARBA00048782"/>
    </source>
</evidence>
<dbReference type="Gene3D" id="2.170.150.20">
    <property type="entry name" value="Peptide methionine sulfoxide reductase"/>
    <property type="match status" value="1"/>
</dbReference>
<dbReference type="RefSeq" id="WP_207970226.1">
    <property type="nucleotide sequence ID" value="NZ_JAGBKN010000031.1"/>
</dbReference>
<gene>
    <name evidence="9" type="primary">msrB</name>
    <name evidence="7" type="synonym">msrA</name>
    <name evidence="9" type="ORF">J3491_10880</name>
</gene>
<comment type="function">
    <text evidence="3 7">Has an important function as a repair enzyme for proteins that have been inactivated by oxidation. Catalyzes the reversible oxidation-reduction of methionine sulfoxide in proteins to methionine.</text>
</comment>
<dbReference type="Gene3D" id="3.30.1060.10">
    <property type="entry name" value="Peptide methionine sulphoxide reductase MsrA"/>
    <property type="match status" value="1"/>
</dbReference>
<evidence type="ECO:0000313" key="10">
    <source>
        <dbReference type="Proteomes" id="UP000664161"/>
    </source>
</evidence>
<dbReference type="FunFam" id="2.170.150.20:FF:000003">
    <property type="entry name" value="Peptide methionine sulfoxide reductase MsrB"/>
    <property type="match status" value="1"/>
</dbReference>
<dbReference type="HAMAP" id="MF_01401">
    <property type="entry name" value="MsrA"/>
    <property type="match status" value="1"/>
</dbReference>
<evidence type="ECO:0000256" key="5">
    <source>
        <dbReference type="ARBA" id="ARBA00048488"/>
    </source>
</evidence>
<dbReference type="Pfam" id="PF01641">
    <property type="entry name" value="SelR"/>
    <property type="match status" value="1"/>
</dbReference>
<reference evidence="9 10" key="1">
    <citation type="submission" date="2021-03" db="EMBL/GenBank/DDBJ databases">
        <authorList>
            <person name="Shang D.-D."/>
            <person name="Du Z.-J."/>
            <person name="Chen G.-J."/>
        </authorList>
    </citation>
    <scope>NUCLEOTIDE SEQUENCE [LARGE SCALE GENOMIC DNA]</scope>
    <source>
        <strain evidence="9 10">F2608</strain>
    </source>
</reference>
<organism evidence="9 10">
    <name type="scientific">Psychrobacter halodurans</name>
    <dbReference type="NCBI Taxonomy" id="2818439"/>
    <lineage>
        <taxon>Bacteria</taxon>
        <taxon>Pseudomonadati</taxon>
        <taxon>Pseudomonadota</taxon>
        <taxon>Gammaproteobacteria</taxon>
        <taxon>Moraxellales</taxon>
        <taxon>Moraxellaceae</taxon>
        <taxon>Psychrobacter</taxon>
    </lineage>
</organism>
<comment type="caution">
    <text evidence="9">The sequence shown here is derived from an EMBL/GenBank/DDBJ whole genome shotgun (WGS) entry which is preliminary data.</text>
</comment>
<accession>A0AAW4IW09</accession>
<proteinExistence type="inferred from homology"/>
<dbReference type="Pfam" id="PF01625">
    <property type="entry name" value="PMSR"/>
    <property type="match status" value="1"/>
</dbReference>
<dbReference type="SUPFAM" id="SSF51316">
    <property type="entry name" value="Mss4-like"/>
    <property type="match status" value="1"/>
</dbReference>
<comment type="catalytic activity">
    <reaction evidence="4 7">
        <text>L-methionyl-[protein] + [thioredoxin]-disulfide + H2O = L-methionyl-(S)-S-oxide-[protein] + [thioredoxin]-dithiol</text>
        <dbReference type="Rhea" id="RHEA:14217"/>
        <dbReference type="Rhea" id="RHEA-COMP:10698"/>
        <dbReference type="Rhea" id="RHEA-COMP:10700"/>
        <dbReference type="Rhea" id="RHEA-COMP:12313"/>
        <dbReference type="Rhea" id="RHEA-COMP:12315"/>
        <dbReference type="ChEBI" id="CHEBI:15377"/>
        <dbReference type="ChEBI" id="CHEBI:16044"/>
        <dbReference type="ChEBI" id="CHEBI:29950"/>
        <dbReference type="ChEBI" id="CHEBI:44120"/>
        <dbReference type="ChEBI" id="CHEBI:50058"/>
        <dbReference type="EC" id="1.8.4.11"/>
    </reaction>
</comment>
<dbReference type="PROSITE" id="PS51790">
    <property type="entry name" value="MSRB"/>
    <property type="match status" value="1"/>
</dbReference>
<dbReference type="PANTHER" id="PTHR43774:SF1">
    <property type="entry name" value="PEPTIDE METHIONINE SULFOXIDE REDUCTASE MSRA 2"/>
    <property type="match status" value="1"/>
</dbReference>
<dbReference type="EMBL" id="JAGBKN010000031">
    <property type="protein sequence ID" value="MBO1517831.1"/>
    <property type="molecule type" value="Genomic_DNA"/>
</dbReference>
<dbReference type="AlphaFoldDB" id="A0AAW4IW09"/>
<feature type="active site" evidence="7">
    <location>
        <position position="64"/>
    </location>
</feature>
<dbReference type="EC" id="1.8.4.11" evidence="7"/>
<evidence type="ECO:0000256" key="7">
    <source>
        <dbReference type="HAMAP-Rule" id="MF_01401"/>
    </source>
</evidence>
<comment type="catalytic activity">
    <reaction evidence="6 7">
        <text>[thioredoxin]-disulfide + L-methionine + H2O = L-methionine (S)-S-oxide + [thioredoxin]-dithiol</text>
        <dbReference type="Rhea" id="RHEA:19993"/>
        <dbReference type="Rhea" id="RHEA-COMP:10698"/>
        <dbReference type="Rhea" id="RHEA-COMP:10700"/>
        <dbReference type="ChEBI" id="CHEBI:15377"/>
        <dbReference type="ChEBI" id="CHEBI:29950"/>
        <dbReference type="ChEBI" id="CHEBI:50058"/>
        <dbReference type="ChEBI" id="CHEBI:57844"/>
        <dbReference type="ChEBI" id="CHEBI:58772"/>
        <dbReference type="EC" id="1.8.4.11"/>
    </reaction>
</comment>
<comment type="catalytic activity">
    <reaction evidence="5">
        <text>L-methionyl-[protein] + [thioredoxin]-disulfide + H2O = L-methionyl-(R)-S-oxide-[protein] + [thioredoxin]-dithiol</text>
        <dbReference type="Rhea" id="RHEA:24164"/>
        <dbReference type="Rhea" id="RHEA-COMP:10698"/>
        <dbReference type="Rhea" id="RHEA-COMP:10700"/>
        <dbReference type="Rhea" id="RHEA-COMP:12313"/>
        <dbReference type="Rhea" id="RHEA-COMP:12314"/>
        <dbReference type="ChEBI" id="CHEBI:15377"/>
        <dbReference type="ChEBI" id="CHEBI:16044"/>
        <dbReference type="ChEBI" id="CHEBI:29950"/>
        <dbReference type="ChEBI" id="CHEBI:45764"/>
        <dbReference type="ChEBI" id="CHEBI:50058"/>
        <dbReference type="EC" id="1.8.4.12"/>
    </reaction>
</comment>
<evidence type="ECO:0000256" key="1">
    <source>
        <dbReference type="ARBA" id="ARBA00023002"/>
    </source>
</evidence>
<dbReference type="InterPro" id="IPR011057">
    <property type="entry name" value="Mss4-like_sf"/>
</dbReference>
<dbReference type="NCBIfam" id="TIGR00401">
    <property type="entry name" value="msrA"/>
    <property type="match status" value="1"/>
</dbReference>
<dbReference type="InterPro" id="IPR002569">
    <property type="entry name" value="Met_Sox_Rdtase_MsrA_dom"/>
</dbReference>
<evidence type="ECO:0000313" key="9">
    <source>
        <dbReference type="EMBL" id="MBO1517831.1"/>
    </source>
</evidence>
<evidence type="ECO:0000256" key="2">
    <source>
        <dbReference type="ARBA" id="ARBA00023268"/>
    </source>
</evidence>
<feature type="domain" description="MsrB" evidence="8">
    <location>
        <begin position="280"/>
        <end position="402"/>
    </location>
</feature>
<comment type="similarity">
    <text evidence="7">Belongs to the MsrA Met sulfoxide reductase family.</text>
</comment>
<keyword evidence="2" id="KW-0511">Multifunctional enzyme</keyword>
<protein>
    <recommendedName>
        <fullName evidence="7">Peptide methionine sulfoxide reductase MsrA</fullName>
        <shortName evidence="7">Protein-methionine-S-oxide reductase</shortName>
        <ecNumber evidence="7">1.8.4.11</ecNumber>
    </recommendedName>
    <alternativeName>
        <fullName evidence="7">Peptide-methionine (S)-S-oxide reductase</fullName>
        <shortName evidence="7">Peptide Met(O) reductase</shortName>
    </alternativeName>
</protein>
<dbReference type="SUPFAM" id="SSF55068">
    <property type="entry name" value="Peptide methionine sulfoxide reductase"/>
    <property type="match status" value="1"/>
</dbReference>
<dbReference type="PANTHER" id="PTHR43774">
    <property type="entry name" value="PEPTIDE METHIONINE SULFOXIDE REDUCTASE"/>
    <property type="match status" value="1"/>
</dbReference>
<dbReference type="InterPro" id="IPR002579">
    <property type="entry name" value="Met_Sox_Rdtase_MsrB_dom"/>
</dbReference>
<name>A0AAW4IW09_9GAMM</name>
<sequence>MTDQSLVSNRPSIRWLGLVIVASSAFYVGCAATENTSPPNASSIDNPYAPTDPNLAVATVAGGCFWCVEAGYEKIPGVIEVVSGYTGGQSTNPTYSTVSAGGTGHTEAAQVYYDPTKITYNGIVQALWRIADPTDDKGQFVDRGTQYRPAIFYHNEQEKQIAKAAKQSLQASGVYDKPVVIEIVAASDFYPAEAYHQDYYKKNPIRYKAYTFNSGRYQFIKSVYGDDYELDFDQFKPSATETKATDIRINTSGAAAAGVTAPVQTIATGFDPKAFIKPSTEQLKQSLTAMQYKVTQKDDTERAFDNEYWDNKSPGLYVDVVSGEPLYSSRDKYQSGTGWPSFTRPLAADLVVEKADRGIFGTRTEIRSRYADSHVGHVFDDGPAPTGKRYCMNSAALRFIPLAQMKKEGYGDWIAQVKPNA</sequence>